<sequence>MYSNNILRFIPKPVYCQQGQKPTASAPYYGFALYSQTLAAFLTRIFGQQPSDPCPLDHFIALLVAQTRAPCAAGVAAVILMDAVQYQKLPSCGTSIHLRFFACLRVVLEHIYRRSESPHQWATYQPLVDIDRCTRINIELLDALRFVLNREDAERLTALTSRHESDDFAFELSPDGKTYSIRDKYPHASLSPCSDATSFVSSSEDDSASRSHWSDDEDDADDAPKADESESQPTTQKRSLLSRLLRPVRPSRRCAHPPKPIQRHPSPNYRT</sequence>
<gene>
    <name evidence="2" type="ORF">HGRIS_014207</name>
</gene>
<keyword evidence="3" id="KW-1185">Reference proteome</keyword>
<comment type="caution">
    <text evidence="2">The sequence shown here is derived from an EMBL/GenBank/DDBJ whole genome shotgun (WGS) entry which is preliminary data.</text>
</comment>
<evidence type="ECO:0000256" key="1">
    <source>
        <dbReference type="SAM" id="MobiDB-lite"/>
    </source>
</evidence>
<accession>A0ABR3JUR9</accession>
<feature type="compositionally biased region" description="Low complexity" evidence="1">
    <location>
        <begin position="238"/>
        <end position="248"/>
    </location>
</feature>
<dbReference type="EMBL" id="JASNQZ010000003">
    <property type="protein sequence ID" value="KAL0958888.1"/>
    <property type="molecule type" value="Genomic_DNA"/>
</dbReference>
<dbReference type="Proteomes" id="UP001556367">
    <property type="component" value="Unassembled WGS sequence"/>
</dbReference>
<organism evidence="2 3">
    <name type="scientific">Hohenbuehelia grisea</name>
    <dbReference type="NCBI Taxonomy" id="104357"/>
    <lineage>
        <taxon>Eukaryota</taxon>
        <taxon>Fungi</taxon>
        <taxon>Dikarya</taxon>
        <taxon>Basidiomycota</taxon>
        <taxon>Agaricomycotina</taxon>
        <taxon>Agaricomycetes</taxon>
        <taxon>Agaricomycetidae</taxon>
        <taxon>Agaricales</taxon>
        <taxon>Pleurotineae</taxon>
        <taxon>Pleurotaceae</taxon>
        <taxon>Hohenbuehelia</taxon>
    </lineage>
</organism>
<protein>
    <submittedName>
        <fullName evidence="2">Uncharacterized protein</fullName>
    </submittedName>
</protein>
<evidence type="ECO:0000313" key="3">
    <source>
        <dbReference type="Proteomes" id="UP001556367"/>
    </source>
</evidence>
<feature type="region of interest" description="Disordered" evidence="1">
    <location>
        <begin position="196"/>
        <end position="271"/>
    </location>
</feature>
<evidence type="ECO:0000313" key="2">
    <source>
        <dbReference type="EMBL" id="KAL0958888.1"/>
    </source>
</evidence>
<proteinExistence type="predicted"/>
<reference evidence="3" key="1">
    <citation type="submission" date="2024-06" db="EMBL/GenBank/DDBJ databases">
        <title>Multi-omics analyses provide insights into the biosynthesis of the anticancer antibiotic pleurotin in Hohenbuehelia grisea.</title>
        <authorList>
            <person name="Weaver J.A."/>
            <person name="Alberti F."/>
        </authorList>
    </citation>
    <scope>NUCLEOTIDE SEQUENCE [LARGE SCALE GENOMIC DNA]</scope>
    <source>
        <strain evidence="3">T-177</strain>
    </source>
</reference>
<name>A0ABR3JUR9_9AGAR</name>